<protein>
    <submittedName>
        <fullName evidence="2">Uncharacterized protein</fullName>
    </submittedName>
</protein>
<feature type="compositionally biased region" description="Basic and acidic residues" evidence="1">
    <location>
        <begin position="47"/>
        <end position="57"/>
    </location>
</feature>
<dbReference type="AlphaFoldDB" id="A0A919GWB2"/>
<evidence type="ECO:0000256" key="1">
    <source>
        <dbReference type="SAM" id="MobiDB-lite"/>
    </source>
</evidence>
<dbReference type="InterPro" id="IPR025644">
    <property type="entry name" value="DUF4344"/>
</dbReference>
<name>A0A919GWB2_9ACTN</name>
<dbReference type="EMBL" id="BNEE01000004">
    <property type="protein sequence ID" value="GHI83906.1"/>
    <property type="molecule type" value="Genomic_DNA"/>
</dbReference>
<accession>A0A919GWB2</accession>
<dbReference type="Pfam" id="PF14247">
    <property type="entry name" value="DUF4344"/>
    <property type="match status" value="1"/>
</dbReference>
<sequence>MRSPAWSRSAQGAGTPDGVDAVRAAGLHVRIVVFVDTEADGPPYGRLDGRPPPDGRRITAGARDGSRPMMPNTAGRPKRARIVLSGVLALAGVVVTGCGGEARDAGQPPGAGPRPQAARSGRVTVVYEARTVKAEDRQAVALIRKSRVLERSAAWVNRALTLPHDMVVKVTAEVPPGVTDAVTQPDGRTIFIPPSFLTAIEKALADVVKTVERPAAFPASEYNTDDLTVLATEFVFGHEMGHALQRQLLLANLGLEEDAADGFASFYTVNEVGPGPSLAAAVLFEELARKEGQPTLESLASDHPVTRQRAFNFLCYLEGSDPKKYQKSLVDSGWLPKTRAPLCPQAWAMLDYGWWTQLQPHFSVAFKAQGDEEQKKAHARLIAETEALARRIDEIRTSQ</sequence>
<feature type="region of interest" description="Disordered" evidence="1">
    <location>
        <begin position="40"/>
        <end position="77"/>
    </location>
</feature>
<comment type="caution">
    <text evidence="2">The sequence shown here is derived from an EMBL/GenBank/DDBJ whole genome shotgun (WGS) entry which is preliminary data.</text>
</comment>
<dbReference type="Proteomes" id="UP000600026">
    <property type="component" value="Unassembled WGS sequence"/>
</dbReference>
<gene>
    <name evidence="2" type="ORF">Sxan_12700</name>
</gene>
<evidence type="ECO:0000313" key="2">
    <source>
        <dbReference type="EMBL" id="GHI83906.1"/>
    </source>
</evidence>
<keyword evidence="3" id="KW-1185">Reference proteome</keyword>
<reference evidence="2" key="1">
    <citation type="submission" date="2020-09" db="EMBL/GenBank/DDBJ databases">
        <title>Whole genome shotgun sequence of Streptomyces xanthophaeus NBRC 12829.</title>
        <authorList>
            <person name="Komaki H."/>
            <person name="Tamura T."/>
        </authorList>
    </citation>
    <scope>NUCLEOTIDE SEQUENCE</scope>
    <source>
        <strain evidence="2">NBRC 12829</strain>
    </source>
</reference>
<proteinExistence type="predicted"/>
<evidence type="ECO:0000313" key="3">
    <source>
        <dbReference type="Proteomes" id="UP000600026"/>
    </source>
</evidence>
<organism evidence="2 3">
    <name type="scientific">Streptomyces xanthophaeus</name>
    <dbReference type="NCBI Taxonomy" id="67385"/>
    <lineage>
        <taxon>Bacteria</taxon>
        <taxon>Bacillati</taxon>
        <taxon>Actinomycetota</taxon>
        <taxon>Actinomycetes</taxon>
        <taxon>Kitasatosporales</taxon>
        <taxon>Streptomycetaceae</taxon>
        <taxon>Streptomyces</taxon>
    </lineage>
</organism>